<gene>
    <name evidence="2" type="ORF">H2201_009433</name>
</gene>
<dbReference type="Proteomes" id="UP001172684">
    <property type="component" value="Unassembled WGS sequence"/>
</dbReference>
<reference evidence="2" key="1">
    <citation type="submission" date="2022-10" db="EMBL/GenBank/DDBJ databases">
        <title>Culturing micro-colonial fungi from biological soil crusts in the Mojave desert and describing Neophaeococcomyces mojavensis, and introducing the new genera and species Taxawa tesnikishii.</title>
        <authorList>
            <person name="Kurbessoian T."/>
            <person name="Stajich J.E."/>
        </authorList>
    </citation>
    <scope>NUCLEOTIDE SEQUENCE</scope>
    <source>
        <strain evidence="2">TK_1</strain>
    </source>
</reference>
<dbReference type="EMBL" id="JAPDRL010001735">
    <property type="protein sequence ID" value="KAJ9615977.1"/>
    <property type="molecule type" value="Genomic_DNA"/>
</dbReference>
<protein>
    <submittedName>
        <fullName evidence="2">Uncharacterized protein</fullName>
    </submittedName>
</protein>
<comment type="caution">
    <text evidence="2">The sequence shown here is derived from an EMBL/GenBank/DDBJ whole genome shotgun (WGS) entry which is preliminary data.</text>
</comment>
<accession>A0ABQ9NH22</accession>
<evidence type="ECO:0000313" key="2">
    <source>
        <dbReference type="EMBL" id="KAJ9615977.1"/>
    </source>
</evidence>
<feature type="non-terminal residue" evidence="2">
    <location>
        <position position="66"/>
    </location>
</feature>
<feature type="non-terminal residue" evidence="2">
    <location>
        <position position="1"/>
    </location>
</feature>
<proteinExistence type="predicted"/>
<organism evidence="2 3">
    <name type="scientific">Coniosporium apollinis</name>
    <dbReference type="NCBI Taxonomy" id="61459"/>
    <lineage>
        <taxon>Eukaryota</taxon>
        <taxon>Fungi</taxon>
        <taxon>Dikarya</taxon>
        <taxon>Ascomycota</taxon>
        <taxon>Pezizomycotina</taxon>
        <taxon>Dothideomycetes</taxon>
        <taxon>Dothideomycetes incertae sedis</taxon>
        <taxon>Coniosporium</taxon>
    </lineage>
</organism>
<evidence type="ECO:0000256" key="1">
    <source>
        <dbReference type="SAM" id="MobiDB-lite"/>
    </source>
</evidence>
<keyword evidence="3" id="KW-1185">Reference proteome</keyword>
<evidence type="ECO:0000313" key="3">
    <source>
        <dbReference type="Proteomes" id="UP001172684"/>
    </source>
</evidence>
<name>A0ABQ9NH22_9PEZI</name>
<sequence>GKRLPRLSERTVGIRHHDHPPLRRVAGAHGTHPGRGADHAGAGPASREDHRPGGQYRPDGSRSGPA</sequence>
<feature type="region of interest" description="Disordered" evidence="1">
    <location>
        <begin position="1"/>
        <end position="66"/>
    </location>
</feature>